<comment type="caution">
    <text evidence="2">The sequence shown here is derived from an EMBL/GenBank/DDBJ whole genome shotgun (WGS) entry which is preliminary data.</text>
</comment>
<accession>A0ABV7RT73</accession>
<dbReference type="Gene3D" id="1.20.1270.180">
    <property type="match status" value="1"/>
</dbReference>
<evidence type="ECO:0000313" key="3">
    <source>
        <dbReference type="Proteomes" id="UP001595740"/>
    </source>
</evidence>
<evidence type="ECO:0000259" key="1">
    <source>
        <dbReference type="Pfam" id="PF07007"/>
    </source>
</evidence>
<protein>
    <submittedName>
        <fullName evidence="2">Lysozyme inhibitor LprI family protein</fullName>
    </submittedName>
</protein>
<feature type="domain" description="Lysozyme inhibitor LprI-like N-terminal" evidence="1">
    <location>
        <begin position="32"/>
        <end position="115"/>
    </location>
</feature>
<evidence type="ECO:0000313" key="2">
    <source>
        <dbReference type="EMBL" id="MFC3551851.1"/>
    </source>
</evidence>
<keyword evidence="3" id="KW-1185">Reference proteome</keyword>
<gene>
    <name evidence="2" type="ORF">ACFOLC_12640</name>
</gene>
<name>A0ABV7RT73_9GAMM</name>
<dbReference type="EMBL" id="JBHRXK010000006">
    <property type="protein sequence ID" value="MFC3551851.1"/>
    <property type="molecule type" value="Genomic_DNA"/>
</dbReference>
<dbReference type="Proteomes" id="UP001595740">
    <property type="component" value="Unassembled WGS sequence"/>
</dbReference>
<dbReference type="Pfam" id="PF07007">
    <property type="entry name" value="LprI"/>
    <property type="match status" value="1"/>
</dbReference>
<organism evidence="2 3">
    <name type="scientific">Lysobacter cavernae</name>
    <dbReference type="NCBI Taxonomy" id="1685901"/>
    <lineage>
        <taxon>Bacteria</taxon>
        <taxon>Pseudomonadati</taxon>
        <taxon>Pseudomonadota</taxon>
        <taxon>Gammaproteobacteria</taxon>
        <taxon>Lysobacterales</taxon>
        <taxon>Lysobacteraceae</taxon>
        <taxon>Lysobacter</taxon>
    </lineage>
</organism>
<proteinExistence type="predicted"/>
<sequence length="191" mass="21689">MRLLGIITALFALCYPHQVSSQSQSQACNSIVTKDLLACASDKLKKADAHLNSNYRKALALLPAKKPTLKEAQISWLSFRDEYCQDIYTETLPGNEADIERTLCLALLTSDRAAEIERLYTSSQDREFYRAVSALERAGYDRAELMGKLKNSASQDQKWSRYVSQNCELQGQVKKENEDNCKARTNFNRSY</sequence>
<dbReference type="InterPro" id="IPR009739">
    <property type="entry name" value="LprI-like_N"/>
</dbReference>
<dbReference type="RefSeq" id="WP_386759621.1">
    <property type="nucleotide sequence ID" value="NZ_JBHRXK010000006.1"/>
</dbReference>
<reference evidence="3" key="1">
    <citation type="journal article" date="2019" name="Int. J. Syst. Evol. Microbiol.">
        <title>The Global Catalogue of Microorganisms (GCM) 10K type strain sequencing project: providing services to taxonomists for standard genome sequencing and annotation.</title>
        <authorList>
            <consortium name="The Broad Institute Genomics Platform"/>
            <consortium name="The Broad Institute Genome Sequencing Center for Infectious Disease"/>
            <person name="Wu L."/>
            <person name="Ma J."/>
        </authorList>
    </citation>
    <scope>NUCLEOTIDE SEQUENCE [LARGE SCALE GENOMIC DNA]</scope>
    <source>
        <strain evidence="3">KCTC 42875</strain>
    </source>
</reference>